<protein>
    <submittedName>
        <fullName evidence="1">Uncharacterized protein</fullName>
    </submittedName>
</protein>
<gene>
    <name evidence="1" type="ORF">RN001_011787</name>
</gene>
<dbReference type="InterPro" id="IPR006170">
    <property type="entry name" value="PBP/GOBP"/>
</dbReference>
<comment type="caution">
    <text evidence="1">The sequence shown here is derived from an EMBL/GenBank/DDBJ whole genome shotgun (WGS) entry which is preliminary data.</text>
</comment>
<accession>A0AAN7NXR4</accession>
<dbReference type="AlphaFoldDB" id="A0AAN7NXR4"/>
<dbReference type="EMBL" id="JARPUR010000005">
    <property type="protein sequence ID" value="KAK4875365.1"/>
    <property type="molecule type" value="Genomic_DNA"/>
</dbReference>
<dbReference type="Pfam" id="PF01395">
    <property type="entry name" value="PBP_GOBP"/>
    <property type="match status" value="1"/>
</dbReference>
<dbReference type="CDD" id="cd23992">
    <property type="entry name" value="PBP_GOBP"/>
    <property type="match status" value="1"/>
</dbReference>
<reference evidence="2" key="1">
    <citation type="submission" date="2023-01" db="EMBL/GenBank/DDBJ databases">
        <title>Key to firefly adult light organ development and bioluminescence: homeobox transcription factors regulate luciferase expression and transportation to peroxisome.</title>
        <authorList>
            <person name="Fu X."/>
        </authorList>
    </citation>
    <scope>NUCLEOTIDE SEQUENCE [LARGE SCALE GENOMIC DNA]</scope>
</reference>
<dbReference type="SUPFAM" id="SSF47565">
    <property type="entry name" value="Insect pheromone/odorant-binding proteins"/>
    <property type="match status" value="1"/>
</dbReference>
<proteinExistence type="predicted"/>
<dbReference type="Proteomes" id="UP001353858">
    <property type="component" value="Unassembled WGS sequence"/>
</dbReference>
<dbReference type="Gene3D" id="1.10.238.20">
    <property type="entry name" value="Pheromone/general odorant binding protein domain"/>
    <property type="match status" value="1"/>
</dbReference>
<name>A0AAN7NXR4_9COLE</name>
<sequence length="129" mass="15013">MNVLHVFAPVAISLKDYGQDSDWCIQQYNLNSQEIYKMHRGHQLPADNNDYLTFIECLWRKIGFLDVYGEINRKEIWRMYYSVAREVYNQGVSRKKADATMDKCKDVTGETPSLRAVNMGNCLKTVNSH</sequence>
<evidence type="ECO:0000313" key="2">
    <source>
        <dbReference type="Proteomes" id="UP001353858"/>
    </source>
</evidence>
<evidence type="ECO:0000313" key="1">
    <source>
        <dbReference type="EMBL" id="KAK4875365.1"/>
    </source>
</evidence>
<organism evidence="1 2">
    <name type="scientific">Aquatica leii</name>
    <dbReference type="NCBI Taxonomy" id="1421715"/>
    <lineage>
        <taxon>Eukaryota</taxon>
        <taxon>Metazoa</taxon>
        <taxon>Ecdysozoa</taxon>
        <taxon>Arthropoda</taxon>
        <taxon>Hexapoda</taxon>
        <taxon>Insecta</taxon>
        <taxon>Pterygota</taxon>
        <taxon>Neoptera</taxon>
        <taxon>Endopterygota</taxon>
        <taxon>Coleoptera</taxon>
        <taxon>Polyphaga</taxon>
        <taxon>Elateriformia</taxon>
        <taxon>Elateroidea</taxon>
        <taxon>Lampyridae</taxon>
        <taxon>Luciolinae</taxon>
        <taxon>Aquatica</taxon>
    </lineage>
</organism>
<keyword evidence="2" id="KW-1185">Reference proteome</keyword>
<dbReference type="GO" id="GO:0005549">
    <property type="term" value="F:odorant binding"/>
    <property type="evidence" value="ECO:0007669"/>
    <property type="project" value="InterPro"/>
</dbReference>
<dbReference type="InterPro" id="IPR036728">
    <property type="entry name" value="PBP_GOBP_sf"/>
</dbReference>